<reference evidence="1 2" key="1">
    <citation type="submission" date="2013-02" db="EMBL/GenBank/DDBJ databases">
        <title>The Genome Sequence of Acinetobacter sp. NIPH 1859.</title>
        <authorList>
            <consortium name="The Broad Institute Genome Sequencing Platform"/>
            <consortium name="The Broad Institute Genome Sequencing Center for Infectious Disease"/>
            <person name="Cerqueira G."/>
            <person name="Feldgarden M."/>
            <person name="Courvalin P."/>
            <person name="Perichon B."/>
            <person name="Grillot-Courvalin C."/>
            <person name="Clermont D."/>
            <person name="Rocha E."/>
            <person name="Yoon E.-J."/>
            <person name="Nemec A."/>
            <person name="Walker B."/>
            <person name="Young S.K."/>
            <person name="Zeng Q."/>
            <person name="Gargeya S."/>
            <person name="Fitzgerald M."/>
            <person name="Haas B."/>
            <person name="Abouelleil A."/>
            <person name="Alvarado L."/>
            <person name="Arachchi H.M."/>
            <person name="Berlin A.M."/>
            <person name="Chapman S.B."/>
            <person name="Dewar J."/>
            <person name="Goldberg J."/>
            <person name="Griggs A."/>
            <person name="Gujja S."/>
            <person name="Hansen M."/>
            <person name="Howarth C."/>
            <person name="Imamovic A."/>
            <person name="Larimer J."/>
            <person name="McCowan C."/>
            <person name="Murphy C."/>
            <person name="Neiman D."/>
            <person name="Pearson M."/>
            <person name="Priest M."/>
            <person name="Roberts A."/>
            <person name="Saif S."/>
            <person name="Shea T."/>
            <person name="Sisk P."/>
            <person name="Sykes S."/>
            <person name="Wortman J."/>
            <person name="Nusbaum C."/>
            <person name="Birren B."/>
        </authorList>
    </citation>
    <scope>NUCLEOTIDE SEQUENCE [LARGE SCALE GENOMIC DNA]</scope>
    <source>
        <strain evidence="1 2">NIPH 1859</strain>
    </source>
</reference>
<dbReference type="EMBL" id="APRZ01000006">
    <property type="protein sequence ID" value="ENX36256.1"/>
    <property type="molecule type" value="Genomic_DNA"/>
</dbReference>
<dbReference type="Proteomes" id="UP000013009">
    <property type="component" value="Unassembled WGS sequence"/>
</dbReference>
<organism evidence="1 2">
    <name type="scientific">Acinetobacter colistiniresistens</name>
    <dbReference type="NCBI Taxonomy" id="280145"/>
    <lineage>
        <taxon>Bacteria</taxon>
        <taxon>Pseudomonadati</taxon>
        <taxon>Pseudomonadota</taxon>
        <taxon>Gammaproteobacteria</taxon>
        <taxon>Moraxellales</taxon>
        <taxon>Moraxellaceae</taxon>
        <taxon>Acinetobacter</taxon>
    </lineage>
</organism>
<dbReference type="RefSeq" id="WP_005269778.1">
    <property type="nucleotide sequence ID" value="NZ_KB850193.1"/>
</dbReference>
<evidence type="ECO:0000313" key="2">
    <source>
        <dbReference type="Proteomes" id="UP000013009"/>
    </source>
</evidence>
<comment type="caution">
    <text evidence="1">The sequence shown here is derived from an EMBL/GenBank/DDBJ whole genome shotgun (WGS) entry which is preliminary data.</text>
</comment>
<keyword evidence="2" id="KW-1185">Reference proteome</keyword>
<proteinExistence type="predicted"/>
<dbReference type="PATRIC" id="fig|1217695.3.peg.404"/>
<name>N9R1P4_9GAMM</name>
<protein>
    <submittedName>
        <fullName evidence="1">Uncharacterized protein</fullName>
    </submittedName>
</protein>
<gene>
    <name evidence="1" type="ORF">F889_00418</name>
</gene>
<accession>N9R1P4</accession>
<dbReference type="AlphaFoldDB" id="N9R1P4"/>
<evidence type="ECO:0000313" key="1">
    <source>
        <dbReference type="EMBL" id="ENX36256.1"/>
    </source>
</evidence>
<sequence>MIKEIRQNNLYEMYKKEYELELSKKYDYKDENTYSIEKLGEIILIP</sequence>
<dbReference type="HOGENOM" id="CLU_3179007_0_0_6"/>